<protein>
    <submittedName>
        <fullName evidence="2">Uncharacterized protein</fullName>
    </submittedName>
</protein>
<keyword evidence="1" id="KW-0812">Transmembrane</keyword>
<evidence type="ECO:0000313" key="3">
    <source>
        <dbReference type="Proteomes" id="UP000005801"/>
    </source>
</evidence>
<dbReference type="AlphaFoldDB" id="A6G649"/>
<comment type="caution">
    <text evidence="2">The sequence shown here is derived from an EMBL/GenBank/DDBJ whole genome shotgun (WGS) entry which is preliminary data.</text>
</comment>
<organism evidence="2 3">
    <name type="scientific">Plesiocystis pacifica SIR-1</name>
    <dbReference type="NCBI Taxonomy" id="391625"/>
    <lineage>
        <taxon>Bacteria</taxon>
        <taxon>Pseudomonadati</taxon>
        <taxon>Myxococcota</taxon>
        <taxon>Polyangia</taxon>
        <taxon>Nannocystales</taxon>
        <taxon>Nannocystaceae</taxon>
        <taxon>Plesiocystis</taxon>
    </lineage>
</organism>
<name>A6G649_9BACT</name>
<dbReference type="RefSeq" id="WP_006972198.1">
    <property type="nucleotide sequence ID" value="NZ_ABCS01000028.1"/>
</dbReference>
<feature type="transmembrane region" description="Helical" evidence="1">
    <location>
        <begin position="20"/>
        <end position="39"/>
    </location>
</feature>
<evidence type="ECO:0000313" key="2">
    <source>
        <dbReference type="EMBL" id="EDM78651.1"/>
    </source>
</evidence>
<dbReference type="STRING" id="391625.PPSIR1_29408"/>
<sequence>MDDSPDASGRPDSFRQRYGALIKGLAAAKLLVATLWLFGPYTPFPVLPRATLDRCDQAELEAAVEALEAKRAARLETVERVYEVDELQAELLLELSEAIGDACRVSPHYAHARLEYTSAIHSTTALQRRTGEHGPLPQSLLAGVQIRREFDRRCEGDEPYATIVLSDDRMAAARSLCGPHTPHFFTTELLIEFYLIDVGISPELALRAVAIDEVGLSEADYDALIDAEFSLSRGAD</sequence>
<keyword evidence="1" id="KW-0472">Membrane</keyword>
<dbReference type="EMBL" id="ABCS01000028">
    <property type="protein sequence ID" value="EDM78651.1"/>
    <property type="molecule type" value="Genomic_DNA"/>
</dbReference>
<dbReference type="Proteomes" id="UP000005801">
    <property type="component" value="Unassembled WGS sequence"/>
</dbReference>
<keyword evidence="1" id="KW-1133">Transmembrane helix</keyword>
<keyword evidence="3" id="KW-1185">Reference proteome</keyword>
<accession>A6G649</accession>
<reference evidence="2 3" key="1">
    <citation type="submission" date="2007-06" db="EMBL/GenBank/DDBJ databases">
        <authorList>
            <person name="Shimkets L."/>
            <person name="Ferriera S."/>
            <person name="Johnson J."/>
            <person name="Kravitz S."/>
            <person name="Beeson K."/>
            <person name="Sutton G."/>
            <person name="Rogers Y.-H."/>
            <person name="Friedman R."/>
            <person name="Frazier M."/>
            <person name="Venter J.C."/>
        </authorList>
    </citation>
    <scope>NUCLEOTIDE SEQUENCE [LARGE SCALE GENOMIC DNA]</scope>
    <source>
        <strain evidence="2 3">SIR-1</strain>
    </source>
</reference>
<gene>
    <name evidence="2" type="ORF">PPSIR1_29408</name>
</gene>
<evidence type="ECO:0000256" key="1">
    <source>
        <dbReference type="SAM" id="Phobius"/>
    </source>
</evidence>
<proteinExistence type="predicted"/>